<reference evidence="1" key="1">
    <citation type="submission" date="2021-01" db="EMBL/GenBank/DDBJ databases">
        <title>Chromosome-level genome assembly of a human fungal pathogen reveals clustering of transcriptionally co-regulated genes.</title>
        <authorList>
            <person name="Voorhies M."/>
            <person name="Cohen S."/>
            <person name="Shea T.P."/>
            <person name="Petrus S."/>
            <person name="Munoz J.F."/>
            <person name="Poplawski S."/>
            <person name="Goldman W.E."/>
            <person name="Michael T."/>
            <person name="Cuomo C.A."/>
            <person name="Sil A."/>
            <person name="Beyhan S."/>
        </authorList>
    </citation>
    <scope>NUCLEOTIDE SEQUENCE</scope>
    <source>
        <strain evidence="1">H88</strain>
    </source>
</reference>
<gene>
    <name evidence="1" type="ORF">I7I53_04198</name>
</gene>
<dbReference type="Proteomes" id="UP000663419">
    <property type="component" value="Chromosome 5"/>
</dbReference>
<sequence>MVTLTQQWRLLSSHTYVGLWLSETGGVLNLFERAWFAAGYVASSLPLNDLFRIPEHPIRVAEEYLNVSLGHPGGGVTSVHSEL</sequence>
<protein>
    <submittedName>
        <fullName evidence="1">Uncharacterized protein</fullName>
    </submittedName>
</protein>
<proteinExistence type="predicted"/>
<evidence type="ECO:0000313" key="1">
    <source>
        <dbReference type="EMBL" id="QSS56091.1"/>
    </source>
</evidence>
<name>A0A8A1LQL8_AJEC8</name>
<evidence type="ECO:0000313" key="2">
    <source>
        <dbReference type="Proteomes" id="UP000663419"/>
    </source>
</evidence>
<dbReference type="AlphaFoldDB" id="A0A8A1LQL8"/>
<accession>A0A8A1LQL8</accession>
<dbReference type="VEuPathDB" id="FungiDB:I7I53_04198"/>
<dbReference type="EMBL" id="CP069106">
    <property type="protein sequence ID" value="QSS56091.1"/>
    <property type="molecule type" value="Genomic_DNA"/>
</dbReference>
<organism evidence="1 2">
    <name type="scientific">Ajellomyces capsulatus (strain H88)</name>
    <name type="common">Darling's disease fungus</name>
    <name type="synonym">Histoplasma capsulatum</name>
    <dbReference type="NCBI Taxonomy" id="544711"/>
    <lineage>
        <taxon>Eukaryota</taxon>
        <taxon>Fungi</taxon>
        <taxon>Dikarya</taxon>
        <taxon>Ascomycota</taxon>
        <taxon>Pezizomycotina</taxon>
        <taxon>Eurotiomycetes</taxon>
        <taxon>Eurotiomycetidae</taxon>
        <taxon>Onygenales</taxon>
        <taxon>Ajellomycetaceae</taxon>
        <taxon>Histoplasma</taxon>
    </lineage>
</organism>